<protein>
    <submittedName>
        <fullName evidence="1">Uncharacterized protein</fullName>
    </submittedName>
</protein>
<proteinExistence type="predicted"/>
<dbReference type="AlphaFoldDB" id="A0A6V8N4I2"/>
<reference evidence="2" key="1">
    <citation type="submission" date="2020-06" db="EMBL/GenBank/DDBJ databases">
        <title>Draft genomic sequecing of Geomonas sp. Red745.</title>
        <authorList>
            <person name="Itoh H."/>
            <person name="Xu Z.X."/>
            <person name="Ushijima N."/>
            <person name="Masuda Y."/>
            <person name="Shiratori Y."/>
            <person name="Senoo K."/>
        </authorList>
    </citation>
    <scope>NUCLEOTIDE SEQUENCE [LARGE SCALE GENOMIC DNA]</scope>
    <source>
        <strain evidence="2">Red745</strain>
    </source>
</reference>
<gene>
    <name evidence="1" type="ORF">GMLC_10570</name>
</gene>
<dbReference type="Proteomes" id="UP000587586">
    <property type="component" value="Unassembled WGS sequence"/>
</dbReference>
<evidence type="ECO:0000313" key="1">
    <source>
        <dbReference type="EMBL" id="GFO67478.1"/>
    </source>
</evidence>
<evidence type="ECO:0000313" key="2">
    <source>
        <dbReference type="Proteomes" id="UP000587586"/>
    </source>
</evidence>
<accession>A0A6V8N4I2</accession>
<name>A0A6V8N4I2_9BACT</name>
<sequence length="124" mass="13856">MRLLRAFLVGAGRHCLAAAKPALIGRILRKLDTQLHVPRIDLLTYPEAVRIALHHLPQAVENARGVLVKRPDPTGFLFIWLYLDADCKPVLGADGQLVGKKLLISRLDEELDELFGDNDMIHFA</sequence>
<organism evidence="1 2">
    <name type="scientific">Geomonas limicola</name>
    <dbReference type="NCBI Taxonomy" id="2740186"/>
    <lineage>
        <taxon>Bacteria</taxon>
        <taxon>Pseudomonadati</taxon>
        <taxon>Thermodesulfobacteriota</taxon>
        <taxon>Desulfuromonadia</taxon>
        <taxon>Geobacterales</taxon>
        <taxon>Geobacteraceae</taxon>
        <taxon>Geomonas</taxon>
    </lineage>
</organism>
<dbReference type="RefSeq" id="WP_183360019.1">
    <property type="nucleotide sequence ID" value="NZ_BLXZ01000002.1"/>
</dbReference>
<dbReference type="EMBL" id="BLXZ01000002">
    <property type="protein sequence ID" value="GFO67478.1"/>
    <property type="molecule type" value="Genomic_DNA"/>
</dbReference>
<keyword evidence="2" id="KW-1185">Reference proteome</keyword>
<comment type="caution">
    <text evidence="1">The sequence shown here is derived from an EMBL/GenBank/DDBJ whole genome shotgun (WGS) entry which is preliminary data.</text>
</comment>